<evidence type="ECO:0000256" key="2">
    <source>
        <dbReference type="ARBA" id="ARBA00022801"/>
    </source>
</evidence>
<dbReference type="InterPro" id="IPR027417">
    <property type="entry name" value="P-loop_NTPase"/>
</dbReference>
<feature type="binding site" evidence="10">
    <location>
        <begin position="47"/>
        <end position="54"/>
    </location>
    <ligand>
        <name>ATP</name>
        <dbReference type="ChEBI" id="CHEBI:30616"/>
    </ligand>
</feature>
<dbReference type="PANTHER" id="PTHR11070:SF2">
    <property type="entry name" value="ATP-DEPENDENT DNA HELICASE SRS2"/>
    <property type="match status" value="1"/>
</dbReference>
<dbReference type="InterPro" id="IPR000212">
    <property type="entry name" value="DNA_helicase_UvrD/REP"/>
</dbReference>
<feature type="domain" description="UvrD-like helicase ATP-binding" evidence="11">
    <location>
        <begin position="26"/>
        <end position="354"/>
    </location>
</feature>
<dbReference type="Pfam" id="PF13361">
    <property type="entry name" value="UvrD_C"/>
    <property type="match status" value="1"/>
</dbReference>
<evidence type="ECO:0000256" key="7">
    <source>
        <dbReference type="ARBA" id="ARBA00034808"/>
    </source>
</evidence>
<evidence type="ECO:0000256" key="1">
    <source>
        <dbReference type="ARBA" id="ARBA00022741"/>
    </source>
</evidence>
<evidence type="ECO:0000256" key="4">
    <source>
        <dbReference type="ARBA" id="ARBA00022840"/>
    </source>
</evidence>
<dbReference type="SUPFAM" id="SSF52540">
    <property type="entry name" value="P-loop containing nucleoside triphosphate hydrolases"/>
    <property type="match status" value="1"/>
</dbReference>
<dbReference type="Proteomes" id="UP000016660">
    <property type="component" value="Unassembled WGS sequence"/>
</dbReference>
<dbReference type="Gene3D" id="3.30.420.10">
    <property type="entry name" value="Ribonuclease H-like superfamily/Ribonuclease H"/>
    <property type="match status" value="1"/>
</dbReference>
<comment type="caution">
    <text evidence="12">The sequence shown here is derived from an EMBL/GenBank/DDBJ whole genome shotgun (WGS) entry which is preliminary data.</text>
</comment>
<dbReference type="Gene3D" id="3.40.50.300">
    <property type="entry name" value="P-loop containing nucleotide triphosphate hydrolases"/>
    <property type="match status" value="4"/>
</dbReference>
<evidence type="ECO:0000259" key="11">
    <source>
        <dbReference type="PROSITE" id="PS51198"/>
    </source>
</evidence>
<proteinExistence type="predicted"/>
<evidence type="ECO:0000256" key="5">
    <source>
        <dbReference type="ARBA" id="ARBA00023235"/>
    </source>
</evidence>
<dbReference type="InterPro" id="IPR013520">
    <property type="entry name" value="Ribonucl_H"/>
</dbReference>
<dbReference type="InterPro" id="IPR014017">
    <property type="entry name" value="DNA_helicase_UvrD-like_C"/>
</dbReference>
<sequence length="912" mass="105618">MITFVGKHVFHRKLKQEAQMAENSYNLLDNSQKKVVDAQTGHHLVLASPGCGKTHILAERVKQARLQGIAYEDMLCLTFTNRAAREMLSRIKSVVAEDFSALQVGNVHHFCAKFLFDEGVVPAETSIIDEEECVSIIAEYKQQSEEAVMNNYAQQREYYEIIHFAHFLQQMEDQQPWEVFVHPECFTEDDREALKHICKVQKMDYKRNTVLEIYHNAENYADEANACNIDYALKRKLNKLISKMFYAKNFNRYKAEHNMLDFEDLLIFTYNIYRNNPDVRHYAWVQVDEVQDLNPLQLAIVDLLVAKDNPMVMYLGDEQQAIFSFMGAKVEILSLLKVRCKGNIHHLLRNHRSPKYLLDVFNDYAADQLKIDRELLPTTDNKTQATAGDLLIIADENMEAQTQHVASVTHRLLTTHKDETTAIIVNSNADADKVSQALENEQVEHLKISGSDMFNSKDMKLLLAHLMVLANEHNLLAWTEIMRDLKVFDSKALTRRFLYKLRECALSPTDLLCYENSNETAEFLKAFSGDMVVFDTETTGLDVYEDDIIEIAAIRLHNGKPVGEPLDLYIETNRPILEKLGENENPLYPIYHEKLAKGELLQPNEAFQLFWNYVGDATLLGHNVMYDRNILHYNLLRHAQDSMENHANPVFDSLKIMRLLQPNLPSYKLETLLERFQLVGENSHKAIDDVAATISLVALCAEKAAKKQAKQAEFLQHKRVIPFVRKFRDAYKDLYISAKNDYYTLHKDDEKAVVKELKRAYEELKLAGTIKEIDRIDYVLRYLQMDLIVSESVKNVLSEQISTYLLEITTMKESDFCKSRSITERVYVTTVHKAKGLEFDNVIVFDAADGRYPSKMCKKVQEYNEDARKFYVAMSRAKRRLIIAYAMEARDWHGVPYRRDITPFMRSIEKHF</sequence>
<dbReference type="InterPro" id="IPR036397">
    <property type="entry name" value="RNaseH_sf"/>
</dbReference>
<keyword evidence="2 10" id="KW-0378">Hydrolase</keyword>
<reference evidence="12 13" key="1">
    <citation type="submission" date="2013-06" db="EMBL/GenBank/DDBJ databases">
        <authorList>
            <person name="Weinstock G."/>
            <person name="Sodergren E."/>
            <person name="Lobos E.A."/>
            <person name="Fulton L."/>
            <person name="Fulton R."/>
            <person name="Courtney L."/>
            <person name="Fronick C."/>
            <person name="O'Laughlin M."/>
            <person name="Godfrey J."/>
            <person name="Wilson R.M."/>
            <person name="Miner T."/>
            <person name="Farmer C."/>
            <person name="Delehaunty K."/>
            <person name="Cordes M."/>
            <person name="Minx P."/>
            <person name="Tomlinson C."/>
            <person name="Chen J."/>
            <person name="Wollam A."/>
            <person name="Pepin K.H."/>
            <person name="Bhonagiri V."/>
            <person name="Zhang X."/>
            <person name="Warren W."/>
            <person name="Mitreva M."/>
            <person name="Mardis E.R."/>
            <person name="Wilson R.K."/>
        </authorList>
    </citation>
    <scope>NUCLEOTIDE SEQUENCE [LARGE SCALE GENOMIC DNA]</scope>
    <source>
        <strain evidence="12 13">ATCC 29426</strain>
    </source>
</reference>
<evidence type="ECO:0000256" key="10">
    <source>
        <dbReference type="PROSITE-ProRule" id="PRU00560"/>
    </source>
</evidence>
<accession>A0ABN0NQD1</accession>
<name>A0ABN0NQD1_9BACT</name>
<dbReference type="InterPro" id="IPR012337">
    <property type="entry name" value="RNaseH-like_sf"/>
</dbReference>
<dbReference type="SUPFAM" id="SSF53098">
    <property type="entry name" value="Ribonuclease H-like"/>
    <property type="match status" value="1"/>
</dbReference>
<organism evidence="12 13">
    <name type="scientific">Prevotella disiens JCM 6334 = ATCC 29426</name>
    <dbReference type="NCBI Taxonomy" id="1235811"/>
    <lineage>
        <taxon>Bacteria</taxon>
        <taxon>Pseudomonadati</taxon>
        <taxon>Bacteroidota</taxon>
        <taxon>Bacteroidia</taxon>
        <taxon>Bacteroidales</taxon>
        <taxon>Prevotellaceae</taxon>
        <taxon>Prevotella</taxon>
    </lineage>
</organism>
<keyword evidence="3 10" id="KW-0347">Helicase</keyword>
<comment type="catalytic activity">
    <reaction evidence="6">
        <text>Couples ATP hydrolysis with the unwinding of duplex DNA by translocating in the 3'-5' direction.</text>
        <dbReference type="EC" id="5.6.2.4"/>
    </reaction>
</comment>
<gene>
    <name evidence="12" type="ORF">HMPREF0653_02010</name>
</gene>
<dbReference type="Pfam" id="PF00929">
    <property type="entry name" value="RNase_T"/>
    <property type="match status" value="1"/>
</dbReference>
<evidence type="ECO:0000313" key="13">
    <source>
        <dbReference type="Proteomes" id="UP000016660"/>
    </source>
</evidence>
<keyword evidence="5" id="KW-0413">Isomerase</keyword>
<dbReference type="EC" id="5.6.2.4" evidence="7"/>
<dbReference type="Gene3D" id="1.10.486.10">
    <property type="entry name" value="PCRA, domain 4"/>
    <property type="match status" value="1"/>
</dbReference>
<evidence type="ECO:0000313" key="12">
    <source>
        <dbReference type="EMBL" id="ERJ75155.1"/>
    </source>
</evidence>
<dbReference type="InterPro" id="IPR014016">
    <property type="entry name" value="UvrD-like_ATP-bd"/>
</dbReference>
<evidence type="ECO:0000256" key="6">
    <source>
        <dbReference type="ARBA" id="ARBA00034617"/>
    </source>
</evidence>
<dbReference type="EMBL" id="AWUY01000180">
    <property type="protein sequence ID" value="ERJ75155.1"/>
    <property type="molecule type" value="Genomic_DNA"/>
</dbReference>
<dbReference type="SMART" id="SM00479">
    <property type="entry name" value="EXOIII"/>
    <property type="match status" value="1"/>
</dbReference>
<evidence type="ECO:0000256" key="3">
    <source>
        <dbReference type="ARBA" id="ARBA00022806"/>
    </source>
</evidence>
<dbReference type="CDD" id="cd06127">
    <property type="entry name" value="DEDDh"/>
    <property type="match status" value="1"/>
</dbReference>
<comment type="catalytic activity">
    <reaction evidence="9">
        <text>ATP + H2O = ADP + phosphate + H(+)</text>
        <dbReference type="Rhea" id="RHEA:13065"/>
        <dbReference type="ChEBI" id="CHEBI:15377"/>
        <dbReference type="ChEBI" id="CHEBI:15378"/>
        <dbReference type="ChEBI" id="CHEBI:30616"/>
        <dbReference type="ChEBI" id="CHEBI:43474"/>
        <dbReference type="ChEBI" id="CHEBI:456216"/>
        <dbReference type="EC" id="5.6.2.4"/>
    </reaction>
</comment>
<keyword evidence="13" id="KW-1185">Reference proteome</keyword>
<protein>
    <recommendedName>
        <fullName evidence="7">DNA 3'-5' helicase</fullName>
        <ecNumber evidence="7">5.6.2.4</ecNumber>
    </recommendedName>
    <alternativeName>
        <fullName evidence="8">DNA 3'-5' helicase II</fullName>
    </alternativeName>
</protein>
<dbReference type="GO" id="GO:0004386">
    <property type="term" value="F:helicase activity"/>
    <property type="evidence" value="ECO:0007669"/>
    <property type="project" value="UniProtKB-KW"/>
</dbReference>
<dbReference type="PROSITE" id="PS51198">
    <property type="entry name" value="UVRD_HELICASE_ATP_BIND"/>
    <property type="match status" value="1"/>
</dbReference>
<keyword evidence="4 10" id="KW-0067">ATP-binding</keyword>
<keyword evidence="1 10" id="KW-0547">Nucleotide-binding</keyword>
<evidence type="ECO:0000256" key="9">
    <source>
        <dbReference type="ARBA" id="ARBA00048988"/>
    </source>
</evidence>
<dbReference type="Pfam" id="PF00580">
    <property type="entry name" value="UvrD-helicase"/>
    <property type="match status" value="1"/>
</dbReference>
<evidence type="ECO:0000256" key="8">
    <source>
        <dbReference type="ARBA" id="ARBA00034923"/>
    </source>
</evidence>
<dbReference type="PANTHER" id="PTHR11070">
    <property type="entry name" value="UVRD / RECB / PCRA DNA HELICASE FAMILY MEMBER"/>
    <property type="match status" value="1"/>
</dbReference>